<evidence type="ECO:0000313" key="5">
    <source>
        <dbReference type="EMBL" id="MBA6153935.1"/>
    </source>
</evidence>
<dbReference type="SUPFAM" id="SSF56349">
    <property type="entry name" value="DNA breaking-rejoining enzymes"/>
    <property type="match status" value="1"/>
</dbReference>
<dbReference type="GO" id="GO:0015074">
    <property type="term" value="P:DNA integration"/>
    <property type="evidence" value="ECO:0007669"/>
    <property type="project" value="InterPro"/>
</dbReference>
<dbReference type="Gene3D" id="1.10.150.130">
    <property type="match status" value="1"/>
</dbReference>
<gene>
    <name evidence="5" type="ORF">H3Z82_14470</name>
</gene>
<protein>
    <submittedName>
        <fullName evidence="5">Site-specific integrase</fullName>
    </submittedName>
</protein>
<evidence type="ECO:0000259" key="4">
    <source>
        <dbReference type="PROSITE" id="PS51898"/>
    </source>
</evidence>
<evidence type="ECO:0000256" key="3">
    <source>
        <dbReference type="ARBA" id="ARBA00023172"/>
    </source>
</evidence>
<dbReference type="CDD" id="cd01185">
    <property type="entry name" value="INTN1_C_like"/>
    <property type="match status" value="1"/>
</dbReference>
<dbReference type="AlphaFoldDB" id="A0A7W2M769"/>
<organism evidence="5 6">
    <name type="scientific">Gelidibacter maritimus</name>
    <dbReference type="NCBI Taxonomy" id="2761487"/>
    <lineage>
        <taxon>Bacteria</taxon>
        <taxon>Pseudomonadati</taxon>
        <taxon>Bacteroidota</taxon>
        <taxon>Flavobacteriia</taxon>
        <taxon>Flavobacteriales</taxon>
        <taxon>Flavobacteriaceae</taxon>
        <taxon>Gelidibacter</taxon>
    </lineage>
</organism>
<evidence type="ECO:0000256" key="1">
    <source>
        <dbReference type="ARBA" id="ARBA00008857"/>
    </source>
</evidence>
<dbReference type="EMBL" id="JACGLT010000012">
    <property type="protein sequence ID" value="MBA6153935.1"/>
    <property type="molecule type" value="Genomic_DNA"/>
</dbReference>
<dbReference type="RefSeq" id="WP_182206220.1">
    <property type="nucleotide sequence ID" value="NZ_JACGLT010000012.1"/>
</dbReference>
<evidence type="ECO:0000313" key="6">
    <source>
        <dbReference type="Proteomes" id="UP000541857"/>
    </source>
</evidence>
<dbReference type="InterPro" id="IPR013762">
    <property type="entry name" value="Integrase-like_cat_sf"/>
</dbReference>
<dbReference type="PANTHER" id="PTHR30349">
    <property type="entry name" value="PHAGE INTEGRASE-RELATED"/>
    <property type="match status" value="1"/>
</dbReference>
<keyword evidence="6" id="KW-1185">Reference proteome</keyword>
<dbReference type="InterPro" id="IPR002104">
    <property type="entry name" value="Integrase_catalytic"/>
</dbReference>
<dbReference type="InterPro" id="IPR035386">
    <property type="entry name" value="Arm-DNA-bind_5"/>
</dbReference>
<dbReference type="Pfam" id="PF17293">
    <property type="entry name" value="Arm-DNA-bind_5"/>
    <property type="match status" value="1"/>
</dbReference>
<dbReference type="InterPro" id="IPR010998">
    <property type="entry name" value="Integrase_recombinase_N"/>
</dbReference>
<comment type="similarity">
    <text evidence="1">Belongs to the 'phage' integrase family.</text>
</comment>
<comment type="caution">
    <text evidence="5">The sequence shown here is derived from an EMBL/GenBank/DDBJ whole genome shotgun (WGS) entry which is preliminary data.</text>
</comment>
<dbReference type="InterPro" id="IPR050090">
    <property type="entry name" value="Tyrosine_recombinase_XerCD"/>
</dbReference>
<keyword evidence="2" id="KW-0238">DNA-binding</keyword>
<feature type="domain" description="Tyr recombinase" evidence="4">
    <location>
        <begin position="219"/>
        <end position="395"/>
    </location>
</feature>
<sequence>MKHQIMSVLFYLNKAKTNQKGVCPIYCRITYLKKRREFSTGQFVNPTAWNPKKQLVELHDQNAIVINAELSIISQKLKTVHLKLQLKGSNFNVADIMNIYSGRMVKNEENVYSYYCSFLTGVKGLIGKDIKQSTYNKFNYVGNDVKAFIKHKFKVNDVGLTSLNLQWLHDFEYYLKTVKNQKQITINKSIQRFRKSIKSAVAEGYLDVDPFLLYKTKTVKPVVVFLDTDELKTLEEAQLDHPKLRLVKDLFVFSCYTGLAYYEISNLESKHIIKGFDGELWIQMNREKTSKPFSVPLLPKALEVLRVYQKDRGRVFPNISNQRYNTFLKEISALTGIDKNLTTHTARRTFASTVLLYNDVPMEIVSELLGHSNMKITQESYGKVVQKKISLEMMKVSKKLK</sequence>
<keyword evidence="3" id="KW-0233">DNA recombination</keyword>
<reference evidence="5 6" key="1">
    <citation type="submission" date="2020-07" db="EMBL/GenBank/DDBJ databases">
        <title>Bacterium isolated from marine sediment.</title>
        <authorList>
            <person name="Shang D."/>
        </authorList>
    </citation>
    <scope>NUCLEOTIDE SEQUENCE [LARGE SCALE GENOMIC DNA]</scope>
    <source>
        <strain evidence="5 6">F6074</strain>
    </source>
</reference>
<dbReference type="GO" id="GO:0006310">
    <property type="term" value="P:DNA recombination"/>
    <property type="evidence" value="ECO:0007669"/>
    <property type="project" value="UniProtKB-KW"/>
</dbReference>
<proteinExistence type="inferred from homology"/>
<dbReference type="PROSITE" id="PS51898">
    <property type="entry name" value="TYR_RECOMBINASE"/>
    <property type="match status" value="1"/>
</dbReference>
<name>A0A7W2M769_9FLAO</name>
<dbReference type="Gene3D" id="1.10.443.10">
    <property type="entry name" value="Intergrase catalytic core"/>
    <property type="match status" value="1"/>
</dbReference>
<dbReference type="Pfam" id="PF13102">
    <property type="entry name" value="Phage_int_SAM_5"/>
    <property type="match status" value="1"/>
</dbReference>
<dbReference type="Proteomes" id="UP000541857">
    <property type="component" value="Unassembled WGS sequence"/>
</dbReference>
<dbReference type="PANTHER" id="PTHR30349:SF64">
    <property type="entry name" value="PROPHAGE INTEGRASE INTD-RELATED"/>
    <property type="match status" value="1"/>
</dbReference>
<evidence type="ECO:0000256" key="2">
    <source>
        <dbReference type="ARBA" id="ARBA00023125"/>
    </source>
</evidence>
<dbReference type="GO" id="GO:0003677">
    <property type="term" value="F:DNA binding"/>
    <property type="evidence" value="ECO:0007669"/>
    <property type="project" value="UniProtKB-KW"/>
</dbReference>
<accession>A0A7W2M769</accession>
<dbReference type="InterPro" id="IPR025269">
    <property type="entry name" value="SAM-like_dom"/>
</dbReference>
<dbReference type="Pfam" id="PF00589">
    <property type="entry name" value="Phage_integrase"/>
    <property type="match status" value="1"/>
</dbReference>
<dbReference type="InterPro" id="IPR011010">
    <property type="entry name" value="DNA_brk_join_enz"/>
</dbReference>